<reference evidence="8" key="1">
    <citation type="submission" date="2022-07" db="EMBL/GenBank/DDBJ databases">
        <title>Taxonomy of Aspergillus series Nigri: significant species reduction supported by multi-species coalescent approaches.</title>
        <authorList>
            <person name="Bian C."/>
            <person name="Kusuya Y."/>
            <person name="Sklenar F."/>
            <person name="D'hooge E."/>
            <person name="Yaguchi T."/>
            <person name="Takahashi H."/>
            <person name="Hubka V."/>
        </authorList>
    </citation>
    <scope>NUCLEOTIDE SEQUENCE</scope>
    <source>
        <strain evidence="8">CBS 733.88</strain>
    </source>
</reference>
<dbReference type="GO" id="GO:0020037">
    <property type="term" value="F:heme binding"/>
    <property type="evidence" value="ECO:0007669"/>
    <property type="project" value="InterPro"/>
</dbReference>
<comment type="cofactor">
    <cofactor evidence="1">
        <name>heme</name>
        <dbReference type="ChEBI" id="CHEBI:30413"/>
    </cofactor>
</comment>
<dbReference type="EMBL" id="BROQ01000384">
    <property type="protein sequence ID" value="GKZ27937.1"/>
    <property type="molecule type" value="Genomic_DNA"/>
</dbReference>
<keyword evidence="7" id="KW-1133">Transmembrane helix</keyword>
<dbReference type="InterPro" id="IPR036396">
    <property type="entry name" value="Cyt_P450_sf"/>
</dbReference>
<keyword evidence="6" id="KW-0503">Monooxygenase</keyword>
<evidence type="ECO:0000256" key="1">
    <source>
        <dbReference type="ARBA" id="ARBA00001971"/>
    </source>
</evidence>
<dbReference type="Gene3D" id="1.10.630.10">
    <property type="entry name" value="Cytochrome P450"/>
    <property type="match status" value="1"/>
</dbReference>
<dbReference type="PANTHER" id="PTHR46206:SF7">
    <property type="entry name" value="P450, PUTATIVE (EUROFUNG)-RELATED"/>
    <property type="match status" value="1"/>
</dbReference>
<protein>
    <recommendedName>
        <fullName evidence="10">Cytochrome P450</fullName>
    </recommendedName>
</protein>
<evidence type="ECO:0000256" key="4">
    <source>
        <dbReference type="ARBA" id="ARBA00023002"/>
    </source>
</evidence>
<dbReference type="PANTHER" id="PTHR46206">
    <property type="entry name" value="CYTOCHROME P450"/>
    <property type="match status" value="1"/>
</dbReference>
<evidence type="ECO:0000313" key="9">
    <source>
        <dbReference type="Proteomes" id="UP001143548"/>
    </source>
</evidence>
<keyword evidence="7" id="KW-0472">Membrane</keyword>
<evidence type="ECO:0000256" key="3">
    <source>
        <dbReference type="ARBA" id="ARBA00022723"/>
    </source>
</evidence>
<dbReference type="GO" id="GO:0005506">
    <property type="term" value="F:iron ion binding"/>
    <property type="evidence" value="ECO:0007669"/>
    <property type="project" value="InterPro"/>
</dbReference>
<keyword evidence="4" id="KW-0560">Oxidoreductase</keyword>
<sequence>MDYQGIFKMPHVLHTFILMAILYVAFRCAIRAKQSAQFAKIPTTQQDGNSKGWRKMYLESAGKLYQQGYEKFKGQVWVMPTSDGRRNVVIPGQFLAELNKLPDSVINFPDAVHKLMEAKYTHVAPDEPLAPYSIKADLNPALSRLSPIIFEEVERAIKDEIPRCSDWTPVFIYPKLVNIIAKVSGRIFVGPELCRDADYLDTAINYTTELVNAIQAVKSMKPWLRPFFASKLPEVRKLREREALAAKFFEPIIQARRNATQDPNHEKPYDMLQWFLDR</sequence>
<dbReference type="GO" id="GO:0004497">
    <property type="term" value="F:monooxygenase activity"/>
    <property type="evidence" value="ECO:0007669"/>
    <property type="project" value="UniProtKB-KW"/>
</dbReference>
<feature type="transmembrane region" description="Helical" evidence="7">
    <location>
        <begin position="12"/>
        <end position="30"/>
    </location>
</feature>
<evidence type="ECO:0000256" key="6">
    <source>
        <dbReference type="ARBA" id="ARBA00023033"/>
    </source>
</evidence>
<keyword evidence="3" id="KW-0479">Metal-binding</keyword>
<evidence type="ECO:0000256" key="2">
    <source>
        <dbReference type="ARBA" id="ARBA00010617"/>
    </source>
</evidence>
<dbReference type="Proteomes" id="UP001143548">
    <property type="component" value="Unassembled WGS sequence"/>
</dbReference>
<dbReference type="GO" id="GO:0019748">
    <property type="term" value="P:secondary metabolic process"/>
    <property type="evidence" value="ECO:0007669"/>
    <property type="project" value="UniProtKB-ARBA"/>
</dbReference>
<accession>A0A9W6DUU5</accession>
<gene>
    <name evidence="8" type="ORF">AbraCBS73388_007052</name>
</gene>
<dbReference type="GO" id="GO:0016705">
    <property type="term" value="F:oxidoreductase activity, acting on paired donors, with incorporation or reduction of molecular oxygen"/>
    <property type="evidence" value="ECO:0007669"/>
    <property type="project" value="InterPro"/>
</dbReference>
<comment type="similarity">
    <text evidence="2">Belongs to the cytochrome P450 family.</text>
</comment>
<dbReference type="SUPFAM" id="SSF48264">
    <property type="entry name" value="Cytochrome P450"/>
    <property type="match status" value="1"/>
</dbReference>
<name>A0A9W6DUU5_9EURO</name>
<evidence type="ECO:0000256" key="7">
    <source>
        <dbReference type="SAM" id="Phobius"/>
    </source>
</evidence>
<proteinExistence type="inferred from homology"/>
<feature type="non-terminal residue" evidence="8">
    <location>
        <position position="278"/>
    </location>
</feature>
<evidence type="ECO:0000256" key="5">
    <source>
        <dbReference type="ARBA" id="ARBA00023004"/>
    </source>
</evidence>
<comment type="caution">
    <text evidence="8">The sequence shown here is derived from an EMBL/GenBank/DDBJ whole genome shotgun (WGS) entry which is preliminary data.</text>
</comment>
<organism evidence="8 9">
    <name type="scientific">Aspergillus brasiliensis</name>
    <dbReference type="NCBI Taxonomy" id="319629"/>
    <lineage>
        <taxon>Eukaryota</taxon>
        <taxon>Fungi</taxon>
        <taxon>Dikarya</taxon>
        <taxon>Ascomycota</taxon>
        <taxon>Pezizomycotina</taxon>
        <taxon>Eurotiomycetes</taxon>
        <taxon>Eurotiomycetidae</taxon>
        <taxon>Eurotiales</taxon>
        <taxon>Aspergillaceae</taxon>
        <taxon>Aspergillus</taxon>
        <taxon>Aspergillus subgen. Circumdati</taxon>
    </lineage>
</organism>
<evidence type="ECO:0000313" key="8">
    <source>
        <dbReference type="EMBL" id="GKZ27937.1"/>
    </source>
</evidence>
<dbReference type="AlphaFoldDB" id="A0A9W6DUU5"/>
<keyword evidence="7" id="KW-0812">Transmembrane</keyword>
<evidence type="ECO:0008006" key="10">
    <source>
        <dbReference type="Google" id="ProtNLM"/>
    </source>
</evidence>
<keyword evidence="5" id="KW-0408">Iron</keyword>